<dbReference type="EMBL" id="JAVIDL010000018">
    <property type="protein sequence ID" value="MDQ8936112.1"/>
    <property type="molecule type" value="Genomic_DNA"/>
</dbReference>
<dbReference type="Pfam" id="PF20321">
    <property type="entry name" value="DUF6616"/>
    <property type="match status" value="1"/>
</dbReference>
<name>A0AAW8J9D1_9GAMM</name>
<organism evidence="1 2">
    <name type="scientific">Acinetobacter rudis</name>
    <dbReference type="NCBI Taxonomy" id="632955"/>
    <lineage>
        <taxon>Bacteria</taxon>
        <taxon>Pseudomonadati</taxon>
        <taxon>Pseudomonadota</taxon>
        <taxon>Gammaproteobacteria</taxon>
        <taxon>Moraxellales</taxon>
        <taxon>Moraxellaceae</taxon>
        <taxon>Acinetobacter</taxon>
    </lineage>
</organism>
<evidence type="ECO:0000313" key="2">
    <source>
        <dbReference type="Proteomes" id="UP001243844"/>
    </source>
</evidence>
<reference evidence="1" key="1">
    <citation type="submission" date="2023-08" db="EMBL/GenBank/DDBJ databases">
        <title>Emergence of clinically-relevant ST2 carbapenem-resistant Acinetobacter baumannii strains in hospital sewages in Zhejiang, East of China.</title>
        <authorList>
            <person name="Kaichao C."/>
            <person name="Zhang R."/>
        </authorList>
    </citation>
    <scope>NUCLEOTIDE SEQUENCE</scope>
    <source>
        <strain evidence="1">M-RB-37</strain>
    </source>
</reference>
<sequence length="112" mass="12523">MSHYLIELYTPNSAWNALSKNERKQYLDNVATAMGGLLELGVKPLTLTQIDTAVEQRSEHLFVAVWHFPNLATRDALLSGIKASGWYNYFSHVNAVGIETSFAEHLDALCNI</sequence>
<gene>
    <name evidence="1" type="ORF">RFH47_10265</name>
</gene>
<protein>
    <submittedName>
        <fullName evidence="1">Uncharacterized protein</fullName>
    </submittedName>
</protein>
<dbReference type="RefSeq" id="WP_308981567.1">
    <property type="nucleotide sequence ID" value="NZ_JAVIDL010000018.1"/>
</dbReference>
<dbReference type="Proteomes" id="UP001243844">
    <property type="component" value="Unassembled WGS sequence"/>
</dbReference>
<accession>A0AAW8J9D1</accession>
<evidence type="ECO:0000313" key="1">
    <source>
        <dbReference type="EMBL" id="MDQ8936112.1"/>
    </source>
</evidence>
<dbReference type="AlphaFoldDB" id="A0AAW8J9D1"/>
<dbReference type="InterPro" id="IPR046724">
    <property type="entry name" value="DUF6616"/>
</dbReference>
<proteinExistence type="predicted"/>
<comment type="caution">
    <text evidence="1">The sequence shown here is derived from an EMBL/GenBank/DDBJ whole genome shotgun (WGS) entry which is preliminary data.</text>
</comment>